<comment type="caution">
    <text evidence="8">The sequence shown here is derived from an EMBL/GenBank/DDBJ whole genome shotgun (WGS) entry which is preliminary data.</text>
</comment>
<evidence type="ECO:0000256" key="5">
    <source>
        <dbReference type="SAM" id="MobiDB-lite"/>
    </source>
</evidence>
<feature type="chain" id="PRO_5016975380" description="Homeobox domain-containing protein" evidence="6">
    <location>
        <begin position="19"/>
        <end position="824"/>
    </location>
</feature>
<keyword evidence="4" id="KW-0175">Coiled coil</keyword>
<organism evidence="8 9">
    <name type="scientific">Rhizopus azygosporus</name>
    <name type="common">Rhizopus microsporus var. azygosporus</name>
    <dbReference type="NCBI Taxonomy" id="86630"/>
    <lineage>
        <taxon>Eukaryota</taxon>
        <taxon>Fungi</taxon>
        <taxon>Fungi incertae sedis</taxon>
        <taxon>Mucoromycota</taxon>
        <taxon>Mucoromycotina</taxon>
        <taxon>Mucoromycetes</taxon>
        <taxon>Mucorales</taxon>
        <taxon>Mucorineae</taxon>
        <taxon>Rhizopodaceae</taxon>
        <taxon>Rhizopus</taxon>
    </lineage>
</organism>
<keyword evidence="2 3" id="KW-0371">Homeobox</keyword>
<dbReference type="Pfam" id="PF00046">
    <property type="entry name" value="Homeodomain"/>
    <property type="match status" value="1"/>
</dbReference>
<dbReference type="InterPro" id="IPR036514">
    <property type="entry name" value="SGNH_hydro_sf"/>
</dbReference>
<protein>
    <recommendedName>
        <fullName evidence="7">Homeobox domain-containing protein</fullName>
    </recommendedName>
</protein>
<reference evidence="8 9" key="1">
    <citation type="journal article" date="2018" name="G3 (Bethesda)">
        <title>Phylogenetic and Phylogenomic Definition of Rhizopus Species.</title>
        <authorList>
            <person name="Gryganskyi A.P."/>
            <person name="Golan J."/>
            <person name="Dolatabadi S."/>
            <person name="Mondo S."/>
            <person name="Robb S."/>
            <person name="Idnurm A."/>
            <person name="Muszewska A."/>
            <person name="Steczkiewicz K."/>
            <person name="Masonjones S."/>
            <person name="Liao H.L."/>
            <person name="Gajdeczka M.T."/>
            <person name="Anike F."/>
            <person name="Vuek A."/>
            <person name="Anishchenko I.M."/>
            <person name="Voigt K."/>
            <person name="de Hoog G.S."/>
            <person name="Smith M.E."/>
            <person name="Heitman J."/>
            <person name="Vilgalys R."/>
            <person name="Stajich J.E."/>
        </authorList>
    </citation>
    <scope>NUCLEOTIDE SEQUENCE [LARGE SCALE GENOMIC DNA]</scope>
    <source>
        <strain evidence="8 9">CBS 357.93</strain>
    </source>
</reference>
<feature type="compositionally biased region" description="Low complexity" evidence="5">
    <location>
        <begin position="705"/>
        <end position="721"/>
    </location>
</feature>
<sequence length="824" mass="95624">MKINIILSLSQLSLLVLASEVKNIVIFGDSNSDVGNGQRWSNGPLWNEYLASSWNATLYNFAYSGSVCDNDMYPKTKQYIPSFKDQVEGYYELELNLNSSETVYGVWFGLHDINKMSKKKEVDFKQIAECIGQQLRSINKVFQANKFIIFNIPPLEYMPYYLNTDQAPEKNQAAIEINKLLEKDIANLNRHHHALEMDLVDINSLVNDIIVNPALFNYKQTSIPITLDCVDCPNDHEYLWWDHTHFSTAFHKTIATSIIESASFTPRAYKHLFLRVKIAEVKAHKNYITLSFFSLVYRLSFMLQEQYFYQTSNRSEQSNTSYDAYAYQSQPSVPVCISDDAYDDPSTTLTPQAHVDIVDQIETEGYDESPFSLIEMLRHFPDLPLFISHSSFSQFSRLWLDFQKHIMMAKEPQYRTAVQTWLQSSILQAHYLMCSIVRSHSQADCDPETLPRSMFSAVRRLKDQMEVMHQVLQIIENGRVWFDQSPLEAIAPLVETVVKIKQEINQFKLDPYALPVFQNNLIVRVPINEISDQDLAQQAMDTFSLLSLESTCLDPVKQENRLVGDSSPAFYIPHHVNDAQFPHIEPSWIHFWSSAPVTPSVEQQSQHQPFISLPATPTWSEDQSLFIHPGLTGDSSNDLSLTSNVSEEDNYKQDIKEEMSDEEYELEEEEEDDDYDYNDDDEDYVAPEDDGDYGYRKRTRKVSNKGKNSSSSRSRRQFSGSKHTRRTATSYDAQTTHYLKSIFFDIYSVRDKLTKEQRKQVQKETGLKPRNITYWFSNHKRRFQNSLHVFKKTVQESNGKVKTYDDFLKWRRDRGLSEDILENE</sequence>
<dbReference type="CDD" id="cd00086">
    <property type="entry name" value="homeodomain"/>
    <property type="match status" value="1"/>
</dbReference>
<comment type="subcellular location">
    <subcellularLocation>
        <location evidence="2 3">Nucleus</location>
    </subcellularLocation>
</comment>
<feature type="compositionally biased region" description="Acidic residues" evidence="5">
    <location>
        <begin position="659"/>
        <end position="692"/>
    </location>
</feature>
<evidence type="ECO:0000313" key="9">
    <source>
        <dbReference type="Proteomes" id="UP000252139"/>
    </source>
</evidence>
<accession>A0A367JX13</accession>
<dbReference type="STRING" id="86630.A0A367JX13"/>
<feature type="coiled-coil region" evidence="4">
    <location>
        <begin position="171"/>
        <end position="198"/>
    </location>
</feature>
<dbReference type="SUPFAM" id="SSF52266">
    <property type="entry name" value="SGNH hydrolase"/>
    <property type="match status" value="1"/>
</dbReference>
<dbReference type="EMBL" id="PJQL01000577">
    <property type="protein sequence ID" value="RCH94447.1"/>
    <property type="molecule type" value="Genomic_DNA"/>
</dbReference>
<dbReference type="AlphaFoldDB" id="A0A367JX13"/>
<keyword evidence="2 3" id="KW-0539">Nucleus</keyword>
<evidence type="ECO:0000256" key="4">
    <source>
        <dbReference type="SAM" id="Coils"/>
    </source>
</evidence>
<evidence type="ECO:0000256" key="6">
    <source>
        <dbReference type="SAM" id="SignalP"/>
    </source>
</evidence>
<dbReference type="PROSITE" id="PS50071">
    <property type="entry name" value="HOMEOBOX_2"/>
    <property type="match status" value="1"/>
</dbReference>
<dbReference type="GO" id="GO:0016788">
    <property type="term" value="F:hydrolase activity, acting on ester bonds"/>
    <property type="evidence" value="ECO:0007669"/>
    <property type="project" value="InterPro"/>
</dbReference>
<dbReference type="InterPro" id="IPR001087">
    <property type="entry name" value="GDSL"/>
</dbReference>
<dbReference type="Proteomes" id="UP000252139">
    <property type="component" value="Unassembled WGS sequence"/>
</dbReference>
<dbReference type="InterPro" id="IPR001356">
    <property type="entry name" value="HD"/>
</dbReference>
<name>A0A367JX13_RHIAZ</name>
<dbReference type="SUPFAM" id="SSF46689">
    <property type="entry name" value="Homeodomain-like"/>
    <property type="match status" value="1"/>
</dbReference>
<dbReference type="OrthoDB" id="2389483at2759"/>
<evidence type="ECO:0000313" key="8">
    <source>
        <dbReference type="EMBL" id="RCH94447.1"/>
    </source>
</evidence>
<evidence type="ECO:0000256" key="1">
    <source>
        <dbReference type="ARBA" id="ARBA00022729"/>
    </source>
</evidence>
<feature type="compositionally biased region" description="Basic and acidic residues" evidence="5">
    <location>
        <begin position="649"/>
        <end position="658"/>
    </location>
</feature>
<gene>
    <name evidence="8" type="ORF">CU097_008118</name>
</gene>
<feature type="compositionally biased region" description="Polar residues" evidence="5">
    <location>
        <begin position="633"/>
        <end position="645"/>
    </location>
</feature>
<dbReference type="Pfam" id="PF00657">
    <property type="entry name" value="Lipase_GDSL"/>
    <property type="match status" value="1"/>
</dbReference>
<feature type="region of interest" description="Disordered" evidence="5">
    <location>
        <begin position="625"/>
        <end position="729"/>
    </location>
</feature>
<dbReference type="PANTHER" id="PTHR45642:SF139">
    <property type="entry name" value="SGNH HYDROLASE-TYPE ESTERASE DOMAIN-CONTAINING PROTEIN"/>
    <property type="match status" value="1"/>
</dbReference>
<dbReference type="CDD" id="cd01846">
    <property type="entry name" value="fatty_acyltransferase_like"/>
    <property type="match status" value="1"/>
</dbReference>
<proteinExistence type="predicted"/>
<dbReference type="PANTHER" id="PTHR45642">
    <property type="entry name" value="GDSL ESTERASE/LIPASE EXL3"/>
    <property type="match status" value="1"/>
</dbReference>
<dbReference type="GO" id="GO:0005634">
    <property type="term" value="C:nucleus"/>
    <property type="evidence" value="ECO:0007669"/>
    <property type="project" value="UniProtKB-SubCell"/>
</dbReference>
<dbReference type="GO" id="GO:0003677">
    <property type="term" value="F:DNA binding"/>
    <property type="evidence" value="ECO:0007669"/>
    <property type="project" value="UniProtKB-UniRule"/>
</dbReference>
<evidence type="ECO:0000256" key="3">
    <source>
        <dbReference type="RuleBase" id="RU000682"/>
    </source>
</evidence>
<dbReference type="SMART" id="SM00389">
    <property type="entry name" value="HOX"/>
    <property type="match status" value="1"/>
</dbReference>
<dbReference type="Gene3D" id="1.10.10.60">
    <property type="entry name" value="Homeodomain-like"/>
    <property type="match status" value="1"/>
</dbReference>
<dbReference type="InterPro" id="IPR050592">
    <property type="entry name" value="GDSL_lipolytic_enzyme"/>
</dbReference>
<dbReference type="Gene3D" id="3.40.50.1110">
    <property type="entry name" value="SGNH hydrolase"/>
    <property type="match status" value="1"/>
</dbReference>
<feature type="domain" description="Homeobox" evidence="7">
    <location>
        <begin position="722"/>
        <end position="786"/>
    </location>
</feature>
<evidence type="ECO:0000256" key="2">
    <source>
        <dbReference type="PROSITE-ProRule" id="PRU00108"/>
    </source>
</evidence>
<keyword evidence="9" id="KW-1185">Reference proteome</keyword>
<dbReference type="InterPro" id="IPR009057">
    <property type="entry name" value="Homeodomain-like_sf"/>
</dbReference>
<keyword evidence="1 6" id="KW-0732">Signal</keyword>
<keyword evidence="2 3" id="KW-0238">DNA-binding</keyword>
<feature type="signal peptide" evidence="6">
    <location>
        <begin position="1"/>
        <end position="18"/>
    </location>
</feature>
<feature type="DNA-binding region" description="Homeobox" evidence="2">
    <location>
        <begin position="724"/>
        <end position="787"/>
    </location>
</feature>
<evidence type="ECO:0000259" key="7">
    <source>
        <dbReference type="PROSITE" id="PS50071"/>
    </source>
</evidence>